<dbReference type="GO" id="GO:0006335">
    <property type="term" value="P:DNA replication-dependent chromatin assembly"/>
    <property type="evidence" value="ECO:0007669"/>
    <property type="project" value="InterPro"/>
</dbReference>
<evidence type="ECO:0000256" key="4">
    <source>
        <dbReference type="ARBA" id="ARBA00022737"/>
    </source>
</evidence>
<keyword evidence="7" id="KW-0234">DNA repair</keyword>
<dbReference type="GO" id="GO:0005634">
    <property type="term" value="C:nucleus"/>
    <property type="evidence" value="ECO:0007669"/>
    <property type="project" value="UniProtKB-SubCell"/>
</dbReference>
<evidence type="ECO:0000259" key="11">
    <source>
        <dbReference type="Pfam" id="PF24105"/>
    </source>
</evidence>
<sequence length="308" mass="33705">MQTITSVDFSPTVSGKFVTAGGDNFARIWQITEVDGKSEIQFCSTLAGHLAGVNVVRWSRNGERIATGNNVGSICLWHQVPKSADLGRNLLVSDEDIDSYTEMWRQCAILTFVFALLGVGVWQYLASVGTDQKLRVWDVTRGDVIGLAHNHTYMIQGVAWDPLGQFIATQSIDRSCLIYALTFQHMDAKRTIASLKLINKLASIEDTTLTAAGSPTSPPARKKHHRLFSDPTTTATTFFRRLQFSPDGQLLLCPAAHFNDAHIVLVYSRATWATSNAPPVFALPGFTNPAWAVRSAPALFPSSGPNIV</sequence>
<dbReference type="GO" id="GO:0006281">
    <property type="term" value="P:DNA repair"/>
    <property type="evidence" value="ECO:0007669"/>
    <property type="project" value="UniProtKB-KW"/>
</dbReference>
<dbReference type="GO" id="GO:0033186">
    <property type="term" value="C:CAF-1 complex"/>
    <property type="evidence" value="ECO:0007669"/>
    <property type="project" value="TreeGrafter"/>
</dbReference>
<keyword evidence="10" id="KW-1133">Transmembrane helix</keyword>
<accession>A0A0L0SH13</accession>
<dbReference type="VEuPathDB" id="FungiDB:AMAG_06463"/>
<keyword evidence="3 9" id="KW-0853">WD repeat</keyword>
<evidence type="ECO:0000313" key="12">
    <source>
        <dbReference type="EMBL" id="KNE61655.1"/>
    </source>
</evidence>
<keyword evidence="8" id="KW-0539">Nucleus</keyword>
<keyword evidence="10" id="KW-0812">Transmembrane</keyword>
<evidence type="ECO:0000256" key="8">
    <source>
        <dbReference type="ARBA" id="ARBA00023242"/>
    </source>
</evidence>
<dbReference type="GO" id="GO:0006334">
    <property type="term" value="P:nucleosome assembly"/>
    <property type="evidence" value="ECO:0007669"/>
    <property type="project" value="TreeGrafter"/>
</dbReference>
<evidence type="ECO:0000256" key="3">
    <source>
        <dbReference type="ARBA" id="ARBA00022574"/>
    </source>
</evidence>
<dbReference type="Gene3D" id="2.130.10.10">
    <property type="entry name" value="YVTN repeat-like/Quinoprotein amine dehydrogenase"/>
    <property type="match status" value="2"/>
</dbReference>
<evidence type="ECO:0000256" key="5">
    <source>
        <dbReference type="ARBA" id="ARBA00022763"/>
    </source>
</evidence>
<dbReference type="eggNOG" id="KOG1009">
    <property type="taxonomic scope" value="Eukaryota"/>
</dbReference>
<evidence type="ECO:0000256" key="10">
    <source>
        <dbReference type="SAM" id="Phobius"/>
    </source>
</evidence>
<dbReference type="PANTHER" id="PTHR15271:SF4">
    <property type="entry name" value="CHROMATIN ASSEMBLY FACTOR 1 SUBUNIT B"/>
    <property type="match status" value="1"/>
</dbReference>
<gene>
    <name evidence="12" type="ORF">AMAG_06463</name>
</gene>
<dbReference type="InterPro" id="IPR001680">
    <property type="entry name" value="WD40_rpt"/>
</dbReference>
<dbReference type="PANTHER" id="PTHR15271">
    <property type="entry name" value="CHROMATIN ASSEMBLY FACTOR 1 SUBUNIT B"/>
    <property type="match status" value="1"/>
</dbReference>
<feature type="domain" description="CAF1B/HIR1 beta-propeller" evidence="11">
    <location>
        <begin position="4"/>
        <end position="301"/>
    </location>
</feature>
<protein>
    <recommendedName>
        <fullName evidence="11">CAF1B/HIR1 beta-propeller domain-containing protein</fullName>
    </recommendedName>
</protein>
<dbReference type="OrthoDB" id="71227at2759"/>
<feature type="repeat" description="WD" evidence="9">
    <location>
        <begin position="46"/>
        <end position="77"/>
    </location>
</feature>
<dbReference type="SUPFAM" id="SSF50978">
    <property type="entry name" value="WD40 repeat-like"/>
    <property type="match status" value="1"/>
</dbReference>
<keyword evidence="4" id="KW-0677">Repeat</keyword>
<keyword evidence="6" id="KW-0156">Chromatin regulator</keyword>
<reference evidence="12 13" key="2">
    <citation type="submission" date="2009-11" db="EMBL/GenBank/DDBJ databases">
        <title>The Genome Sequence of Allomyces macrogynus strain ATCC 38327.</title>
        <authorList>
            <consortium name="The Broad Institute Genome Sequencing Platform"/>
            <person name="Russ C."/>
            <person name="Cuomo C."/>
            <person name="Shea T."/>
            <person name="Young S.K."/>
            <person name="Zeng Q."/>
            <person name="Koehrsen M."/>
            <person name="Haas B."/>
            <person name="Borodovsky M."/>
            <person name="Guigo R."/>
            <person name="Alvarado L."/>
            <person name="Berlin A."/>
            <person name="Borenstein D."/>
            <person name="Chen Z."/>
            <person name="Engels R."/>
            <person name="Freedman E."/>
            <person name="Gellesch M."/>
            <person name="Goldberg J."/>
            <person name="Griggs A."/>
            <person name="Gujja S."/>
            <person name="Heiman D."/>
            <person name="Hepburn T."/>
            <person name="Howarth C."/>
            <person name="Jen D."/>
            <person name="Larson L."/>
            <person name="Lewis B."/>
            <person name="Mehta T."/>
            <person name="Park D."/>
            <person name="Pearson M."/>
            <person name="Roberts A."/>
            <person name="Saif S."/>
            <person name="Shenoy N."/>
            <person name="Sisk P."/>
            <person name="Stolte C."/>
            <person name="Sykes S."/>
            <person name="Walk T."/>
            <person name="White J."/>
            <person name="Yandava C."/>
            <person name="Burger G."/>
            <person name="Gray M.W."/>
            <person name="Holland P.W.H."/>
            <person name="King N."/>
            <person name="Lang F.B.F."/>
            <person name="Roger A.J."/>
            <person name="Ruiz-Trillo I."/>
            <person name="Lander E."/>
            <person name="Nusbaum C."/>
        </authorList>
    </citation>
    <scope>NUCLEOTIDE SEQUENCE [LARGE SCALE GENOMIC DNA]</scope>
    <source>
        <strain evidence="12 13">ATCC 38327</strain>
    </source>
</reference>
<keyword evidence="5" id="KW-0227">DNA damage</keyword>
<keyword evidence="13" id="KW-1185">Reference proteome</keyword>
<dbReference type="PROSITE" id="PS50294">
    <property type="entry name" value="WD_REPEATS_REGION"/>
    <property type="match status" value="1"/>
</dbReference>
<dbReference type="Pfam" id="PF24105">
    <property type="entry name" value="Beta-prop_CAF1B_HIR1"/>
    <property type="match status" value="1"/>
</dbReference>
<comment type="similarity">
    <text evidence="2">Belongs to the WD repeat HIR1 family.</text>
</comment>
<evidence type="ECO:0000256" key="2">
    <source>
        <dbReference type="ARBA" id="ARBA00007306"/>
    </source>
</evidence>
<dbReference type="InterPro" id="IPR045145">
    <property type="entry name" value="PTHR15271"/>
</dbReference>
<keyword evidence="10" id="KW-0472">Membrane</keyword>
<comment type="subcellular location">
    <subcellularLocation>
        <location evidence="1">Nucleus</location>
    </subcellularLocation>
</comment>
<evidence type="ECO:0000256" key="1">
    <source>
        <dbReference type="ARBA" id="ARBA00004123"/>
    </source>
</evidence>
<dbReference type="AlphaFoldDB" id="A0A0L0SH13"/>
<evidence type="ECO:0000256" key="7">
    <source>
        <dbReference type="ARBA" id="ARBA00023204"/>
    </source>
</evidence>
<dbReference type="Proteomes" id="UP000054350">
    <property type="component" value="Unassembled WGS sequence"/>
</dbReference>
<organism evidence="12 13">
    <name type="scientific">Allomyces macrogynus (strain ATCC 38327)</name>
    <name type="common">Allomyces javanicus var. macrogynus</name>
    <dbReference type="NCBI Taxonomy" id="578462"/>
    <lineage>
        <taxon>Eukaryota</taxon>
        <taxon>Fungi</taxon>
        <taxon>Fungi incertae sedis</taxon>
        <taxon>Blastocladiomycota</taxon>
        <taxon>Blastocladiomycetes</taxon>
        <taxon>Blastocladiales</taxon>
        <taxon>Blastocladiaceae</taxon>
        <taxon>Allomyces</taxon>
    </lineage>
</organism>
<proteinExistence type="inferred from homology"/>
<dbReference type="EMBL" id="GG745338">
    <property type="protein sequence ID" value="KNE61655.1"/>
    <property type="molecule type" value="Genomic_DNA"/>
</dbReference>
<dbReference type="InterPro" id="IPR055410">
    <property type="entry name" value="Beta-prop_CAF1B_HIR1"/>
</dbReference>
<dbReference type="STRING" id="578462.A0A0L0SH13"/>
<reference evidence="12 13" key="1">
    <citation type="submission" date="2009-11" db="EMBL/GenBank/DDBJ databases">
        <title>Annotation of Allomyces macrogynus ATCC 38327.</title>
        <authorList>
            <consortium name="The Broad Institute Genome Sequencing Platform"/>
            <person name="Russ C."/>
            <person name="Cuomo C."/>
            <person name="Burger G."/>
            <person name="Gray M.W."/>
            <person name="Holland P.W.H."/>
            <person name="King N."/>
            <person name="Lang F.B.F."/>
            <person name="Roger A.J."/>
            <person name="Ruiz-Trillo I."/>
            <person name="Young S.K."/>
            <person name="Zeng Q."/>
            <person name="Gargeya S."/>
            <person name="Fitzgerald M."/>
            <person name="Haas B."/>
            <person name="Abouelleil A."/>
            <person name="Alvarado L."/>
            <person name="Arachchi H.M."/>
            <person name="Berlin A."/>
            <person name="Chapman S.B."/>
            <person name="Gearin G."/>
            <person name="Goldberg J."/>
            <person name="Griggs A."/>
            <person name="Gujja S."/>
            <person name="Hansen M."/>
            <person name="Heiman D."/>
            <person name="Howarth C."/>
            <person name="Larimer J."/>
            <person name="Lui A."/>
            <person name="MacDonald P.J.P."/>
            <person name="McCowen C."/>
            <person name="Montmayeur A."/>
            <person name="Murphy C."/>
            <person name="Neiman D."/>
            <person name="Pearson M."/>
            <person name="Priest M."/>
            <person name="Roberts A."/>
            <person name="Saif S."/>
            <person name="Shea T."/>
            <person name="Sisk P."/>
            <person name="Stolte C."/>
            <person name="Sykes S."/>
            <person name="Wortman J."/>
            <person name="Nusbaum C."/>
            <person name="Birren B."/>
        </authorList>
    </citation>
    <scope>NUCLEOTIDE SEQUENCE [LARGE SCALE GENOMIC DNA]</scope>
    <source>
        <strain evidence="12 13">ATCC 38327</strain>
    </source>
</reference>
<dbReference type="InterPro" id="IPR036322">
    <property type="entry name" value="WD40_repeat_dom_sf"/>
</dbReference>
<dbReference type="SMART" id="SM00320">
    <property type="entry name" value="WD40"/>
    <property type="match status" value="4"/>
</dbReference>
<dbReference type="PROSITE" id="PS50082">
    <property type="entry name" value="WD_REPEATS_2"/>
    <property type="match status" value="2"/>
</dbReference>
<dbReference type="InterPro" id="IPR015943">
    <property type="entry name" value="WD40/YVTN_repeat-like_dom_sf"/>
</dbReference>
<dbReference type="EMBL" id="GG745338">
    <property type="protein sequence ID" value="KNE61654.1"/>
    <property type="molecule type" value="Genomic_DNA"/>
</dbReference>
<name>A0A0L0SH13_ALLM3</name>
<evidence type="ECO:0000313" key="13">
    <source>
        <dbReference type="Proteomes" id="UP000054350"/>
    </source>
</evidence>
<feature type="transmembrane region" description="Helical" evidence="10">
    <location>
        <begin position="107"/>
        <end position="125"/>
    </location>
</feature>
<feature type="repeat" description="WD" evidence="9">
    <location>
        <begin position="1"/>
        <end position="31"/>
    </location>
</feature>
<evidence type="ECO:0000256" key="9">
    <source>
        <dbReference type="PROSITE-ProRule" id="PRU00221"/>
    </source>
</evidence>
<evidence type="ECO:0000256" key="6">
    <source>
        <dbReference type="ARBA" id="ARBA00022853"/>
    </source>
</evidence>